<keyword evidence="1" id="KW-0805">Transcription regulation</keyword>
<keyword evidence="6" id="KW-1185">Reference proteome</keyword>
<evidence type="ECO:0000313" key="6">
    <source>
        <dbReference type="Proteomes" id="UP000548476"/>
    </source>
</evidence>
<dbReference type="InterPro" id="IPR002577">
    <property type="entry name" value="HTH_HxlR"/>
</dbReference>
<keyword evidence="2 5" id="KW-0238">DNA-binding</keyword>
<dbReference type="GO" id="GO:0003677">
    <property type="term" value="F:DNA binding"/>
    <property type="evidence" value="ECO:0007669"/>
    <property type="project" value="UniProtKB-KW"/>
</dbReference>
<gene>
    <name evidence="5" type="ORF">HNR73_007654</name>
</gene>
<sequence>MALGKDYDGQRDCAMARGLELIGERWTMLIVRDAFYGVRRYSDFLAHLEMPRAVLAERLSALTAAGILTKRRYQESPAREEYLLTDAGLALWPVLASIGTWSARYVMGGKVHRLYTHADCGERLVGGSVCPLCGVVDPAEVELRPGPDADLEREDPVSVALREPKRLLVPIRA</sequence>
<dbReference type="PROSITE" id="PS51118">
    <property type="entry name" value="HTH_HXLR"/>
    <property type="match status" value="1"/>
</dbReference>
<dbReference type="PANTHER" id="PTHR33204:SF18">
    <property type="entry name" value="TRANSCRIPTIONAL REGULATORY PROTEIN"/>
    <property type="match status" value="1"/>
</dbReference>
<organism evidence="5 6">
    <name type="scientific">Phytomonospora endophytica</name>
    <dbReference type="NCBI Taxonomy" id="714109"/>
    <lineage>
        <taxon>Bacteria</taxon>
        <taxon>Bacillati</taxon>
        <taxon>Actinomycetota</taxon>
        <taxon>Actinomycetes</taxon>
        <taxon>Micromonosporales</taxon>
        <taxon>Micromonosporaceae</taxon>
        <taxon>Phytomonospora</taxon>
    </lineage>
</organism>
<proteinExistence type="predicted"/>
<dbReference type="InterPro" id="IPR036388">
    <property type="entry name" value="WH-like_DNA-bd_sf"/>
</dbReference>
<protein>
    <submittedName>
        <fullName evidence="5">DNA-binding HxlR family transcriptional regulator</fullName>
    </submittedName>
</protein>
<dbReference type="Gene3D" id="1.10.10.10">
    <property type="entry name" value="Winged helix-like DNA-binding domain superfamily/Winged helix DNA-binding domain"/>
    <property type="match status" value="1"/>
</dbReference>
<dbReference type="AlphaFoldDB" id="A0A841FUR8"/>
<dbReference type="RefSeq" id="WP_184792839.1">
    <property type="nucleotide sequence ID" value="NZ_BONT01000101.1"/>
</dbReference>
<dbReference type="EMBL" id="JACHGT010000025">
    <property type="protein sequence ID" value="MBB6039756.1"/>
    <property type="molecule type" value="Genomic_DNA"/>
</dbReference>
<dbReference type="Pfam" id="PF01638">
    <property type="entry name" value="HxlR"/>
    <property type="match status" value="1"/>
</dbReference>
<dbReference type="PANTHER" id="PTHR33204">
    <property type="entry name" value="TRANSCRIPTIONAL REGULATOR, MARR FAMILY"/>
    <property type="match status" value="1"/>
</dbReference>
<keyword evidence="3" id="KW-0804">Transcription</keyword>
<reference evidence="5 6" key="1">
    <citation type="submission" date="2020-08" db="EMBL/GenBank/DDBJ databases">
        <title>Genomic Encyclopedia of Type Strains, Phase IV (KMG-IV): sequencing the most valuable type-strain genomes for metagenomic binning, comparative biology and taxonomic classification.</title>
        <authorList>
            <person name="Goeker M."/>
        </authorList>
    </citation>
    <scope>NUCLEOTIDE SEQUENCE [LARGE SCALE GENOMIC DNA]</scope>
    <source>
        <strain evidence="5 6">YIM 65646</strain>
    </source>
</reference>
<feature type="domain" description="HTH hxlR-type" evidence="4">
    <location>
        <begin position="13"/>
        <end position="110"/>
    </location>
</feature>
<evidence type="ECO:0000256" key="2">
    <source>
        <dbReference type="ARBA" id="ARBA00023125"/>
    </source>
</evidence>
<evidence type="ECO:0000256" key="3">
    <source>
        <dbReference type="ARBA" id="ARBA00023163"/>
    </source>
</evidence>
<comment type="caution">
    <text evidence="5">The sequence shown here is derived from an EMBL/GenBank/DDBJ whole genome shotgun (WGS) entry which is preliminary data.</text>
</comment>
<dbReference type="InterPro" id="IPR036390">
    <property type="entry name" value="WH_DNA-bd_sf"/>
</dbReference>
<name>A0A841FUR8_9ACTN</name>
<dbReference type="SUPFAM" id="SSF46785">
    <property type="entry name" value="Winged helix' DNA-binding domain"/>
    <property type="match status" value="1"/>
</dbReference>
<dbReference type="Proteomes" id="UP000548476">
    <property type="component" value="Unassembled WGS sequence"/>
</dbReference>
<evidence type="ECO:0000313" key="5">
    <source>
        <dbReference type="EMBL" id="MBB6039756.1"/>
    </source>
</evidence>
<accession>A0A841FUR8</accession>
<evidence type="ECO:0000259" key="4">
    <source>
        <dbReference type="PROSITE" id="PS51118"/>
    </source>
</evidence>
<evidence type="ECO:0000256" key="1">
    <source>
        <dbReference type="ARBA" id="ARBA00023015"/>
    </source>
</evidence>